<feature type="region of interest" description="Disordered" evidence="4">
    <location>
        <begin position="1"/>
        <end position="61"/>
    </location>
</feature>
<evidence type="ECO:0000259" key="5">
    <source>
        <dbReference type="PROSITE" id="PS50104"/>
    </source>
</evidence>
<dbReference type="PROSITE" id="PS50104">
    <property type="entry name" value="TIR"/>
    <property type="match status" value="1"/>
</dbReference>
<dbReference type="EMBL" id="JBJKBG010000003">
    <property type="protein sequence ID" value="KAL3744379.1"/>
    <property type="molecule type" value="Genomic_DNA"/>
</dbReference>
<proteinExistence type="predicted"/>
<dbReference type="Proteomes" id="UP001634007">
    <property type="component" value="Unassembled WGS sequence"/>
</dbReference>
<dbReference type="PANTHER" id="PTHR11017">
    <property type="entry name" value="LEUCINE-RICH REPEAT-CONTAINING PROTEIN"/>
    <property type="match status" value="1"/>
</dbReference>
<dbReference type="InterPro" id="IPR058192">
    <property type="entry name" value="WHD_ROQ1-like"/>
</dbReference>
<dbReference type="Pfam" id="PF00931">
    <property type="entry name" value="NB-ARC"/>
    <property type="match status" value="1"/>
</dbReference>
<protein>
    <recommendedName>
        <fullName evidence="5">TIR domain-containing protein</fullName>
    </recommendedName>
</protein>
<dbReference type="InterPro" id="IPR032675">
    <property type="entry name" value="LRR_dom_sf"/>
</dbReference>
<dbReference type="GO" id="GO:0006952">
    <property type="term" value="P:defense response"/>
    <property type="evidence" value="ECO:0007669"/>
    <property type="project" value="UniProtKB-KW"/>
</dbReference>
<dbReference type="InterPro" id="IPR000157">
    <property type="entry name" value="TIR_dom"/>
</dbReference>
<gene>
    <name evidence="6" type="ORF">ACJRO7_013620</name>
</gene>
<dbReference type="Gene3D" id="3.40.50.300">
    <property type="entry name" value="P-loop containing nucleotide triphosphate hydrolases"/>
    <property type="match status" value="1"/>
</dbReference>
<sequence length="787" mass="90093">MGNRCSKRPRDNNASSPTILKKQRHEQSAQWESESPHLLPSSDSLKKIDVPSASGANSDPYASSTFENGKNYYVFLSFRGTDTRKGFVDHLYQRLKAVGLRCHTNPVFRDDEDLPFGENIGENLISAIKRSKVSIPVISENYADSEWCLRELIHIMNCKESRGQMVLPVLYKVTPKDVRHLEGSFGKAFESCKDKFEEEVKQQGPLALRNAVDLRVFKSENFADGREGELVNELVEIILREQQHDFQPHLPVNLVAIEDRVVEVMAMVDIACPDTRIIGIWGMGGIGKTTLAMIIYKRLFDKFKCRSFLKDIRETINREGVKCVQSLLLSDIRKGPKSKVHDPEMGTNMIRLSCEKKKVLILLDDVDHPNHLDNLIGGCKFSLGSRIIFTSRHKAINCQDKALLESTYWYELQKMNIENSLLLFSIHAFEKKPPPKQLATLSRDIVAIIGGLPLTLTVIGSCLKGEEDQRIWGEMLEKLRDVPDEKVQQQLRISYDLLEGDVKKMFLDIACFFIGIDKRIAPYLWDHKLCPRTGLKKLIDRSLIYVDDEDELGMHDEFRNLGRAIARPADKKPWDCSRLWKEEDVIVLRRKEENENIEALRLDRRGSKEFMGQKSFKKMPNLKFLHVKDVDFDGDYEGSLAELRWLKWEGCHDYFEATNFHLEKLVVLDLSANYVGGNSISENWRGWSSIKMEKLKVLNLSHCIGLKSTPNLSAFKNLEMLILVLCICLEEIDPSIKDVKRLVSLNLSGCERLKKLPEQLDKLENLEELVIDYTAIKEIPPCIGSLK</sequence>
<organism evidence="6 7">
    <name type="scientific">Eucalyptus globulus</name>
    <name type="common">Tasmanian blue gum</name>
    <dbReference type="NCBI Taxonomy" id="34317"/>
    <lineage>
        <taxon>Eukaryota</taxon>
        <taxon>Viridiplantae</taxon>
        <taxon>Streptophyta</taxon>
        <taxon>Embryophyta</taxon>
        <taxon>Tracheophyta</taxon>
        <taxon>Spermatophyta</taxon>
        <taxon>Magnoliopsida</taxon>
        <taxon>eudicotyledons</taxon>
        <taxon>Gunneridae</taxon>
        <taxon>Pentapetalae</taxon>
        <taxon>rosids</taxon>
        <taxon>malvids</taxon>
        <taxon>Myrtales</taxon>
        <taxon>Myrtaceae</taxon>
        <taxon>Myrtoideae</taxon>
        <taxon>Eucalypteae</taxon>
        <taxon>Eucalyptus</taxon>
    </lineage>
</organism>
<dbReference type="PANTHER" id="PTHR11017:SF570">
    <property type="entry name" value="DISEASE RESISTANCE PROTEIN (TIR-NBS CLASS)-RELATED"/>
    <property type="match status" value="1"/>
</dbReference>
<evidence type="ECO:0000313" key="7">
    <source>
        <dbReference type="Proteomes" id="UP001634007"/>
    </source>
</evidence>
<dbReference type="EMBL" id="JBJKBG010000003">
    <property type="protein sequence ID" value="KAL3744378.1"/>
    <property type="molecule type" value="Genomic_DNA"/>
</dbReference>
<feature type="domain" description="TIR" evidence="5">
    <location>
        <begin position="70"/>
        <end position="204"/>
    </location>
</feature>
<dbReference type="AlphaFoldDB" id="A0ABD3KY74"/>
<keyword evidence="2" id="KW-0677">Repeat</keyword>
<dbReference type="SMART" id="SM00255">
    <property type="entry name" value="TIR"/>
    <property type="match status" value="1"/>
</dbReference>
<evidence type="ECO:0000256" key="2">
    <source>
        <dbReference type="ARBA" id="ARBA00022737"/>
    </source>
</evidence>
<dbReference type="PRINTS" id="PR00364">
    <property type="entry name" value="DISEASERSIST"/>
</dbReference>
<evidence type="ECO:0000256" key="4">
    <source>
        <dbReference type="SAM" id="MobiDB-lite"/>
    </source>
</evidence>
<accession>A0ABD3KY74</accession>
<reference evidence="6 7" key="1">
    <citation type="submission" date="2024-11" db="EMBL/GenBank/DDBJ databases">
        <title>Chromosome-level genome assembly of Eucalyptus globulus Labill. provides insights into its genome evolution.</title>
        <authorList>
            <person name="Li X."/>
        </authorList>
    </citation>
    <scope>NUCLEOTIDE SEQUENCE [LARGE SCALE GENOMIC DNA]</scope>
    <source>
        <strain evidence="6">CL2024</strain>
        <tissue evidence="6">Fresh tender leaves</tissue>
    </source>
</reference>
<dbReference type="SUPFAM" id="SSF52058">
    <property type="entry name" value="L domain-like"/>
    <property type="match status" value="1"/>
</dbReference>
<dbReference type="InterPro" id="IPR027417">
    <property type="entry name" value="P-loop_NTPase"/>
</dbReference>
<dbReference type="InterPro" id="IPR002182">
    <property type="entry name" value="NB-ARC"/>
</dbReference>
<keyword evidence="3" id="KW-0611">Plant defense</keyword>
<dbReference type="Pfam" id="PF23282">
    <property type="entry name" value="WHD_ROQ1"/>
    <property type="match status" value="1"/>
</dbReference>
<comment type="caution">
    <text evidence="6">The sequence shown here is derived from an EMBL/GenBank/DDBJ whole genome shotgun (WGS) entry which is preliminary data.</text>
</comment>
<dbReference type="Pfam" id="PF01582">
    <property type="entry name" value="TIR"/>
    <property type="match status" value="1"/>
</dbReference>
<dbReference type="InterPro" id="IPR036390">
    <property type="entry name" value="WH_DNA-bd_sf"/>
</dbReference>
<keyword evidence="1" id="KW-0433">Leucine-rich repeat</keyword>
<dbReference type="Gene3D" id="3.40.50.10140">
    <property type="entry name" value="Toll/interleukin-1 receptor homology (TIR) domain"/>
    <property type="match status" value="1"/>
</dbReference>
<dbReference type="InterPro" id="IPR044974">
    <property type="entry name" value="Disease_R_plants"/>
</dbReference>
<dbReference type="SUPFAM" id="SSF52540">
    <property type="entry name" value="P-loop containing nucleoside triphosphate hydrolases"/>
    <property type="match status" value="1"/>
</dbReference>
<evidence type="ECO:0000313" key="6">
    <source>
        <dbReference type="EMBL" id="KAL3744378.1"/>
    </source>
</evidence>
<dbReference type="SUPFAM" id="SSF46785">
    <property type="entry name" value="Winged helix' DNA-binding domain"/>
    <property type="match status" value="1"/>
</dbReference>
<dbReference type="SUPFAM" id="SSF52200">
    <property type="entry name" value="Toll/Interleukin receptor TIR domain"/>
    <property type="match status" value="1"/>
</dbReference>
<name>A0ABD3KY74_EUCGL</name>
<dbReference type="Gene3D" id="1.10.8.430">
    <property type="entry name" value="Helical domain of apoptotic protease-activating factors"/>
    <property type="match status" value="1"/>
</dbReference>
<dbReference type="InterPro" id="IPR035897">
    <property type="entry name" value="Toll_tir_struct_dom_sf"/>
</dbReference>
<dbReference type="Gene3D" id="3.80.10.10">
    <property type="entry name" value="Ribonuclease Inhibitor"/>
    <property type="match status" value="1"/>
</dbReference>
<dbReference type="InterPro" id="IPR042197">
    <property type="entry name" value="Apaf_helical"/>
</dbReference>
<keyword evidence="7" id="KW-1185">Reference proteome</keyword>
<evidence type="ECO:0000256" key="3">
    <source>
        <dbReference type="ARBA" id="ARBA00022821"/>
    </source>
</evidence>
<evidence type="ECO:0000256" key="1">
    <source>
        <dbReference type="ARBA" id="ARBA00022614"/>
    </source>
</evidence>